<dbReference type="AlphaFoldDB" id="A0A1F5ZJK5"/>
<dbReference type="Gene3D" id="3.30.720.120">
    <property type="match status" value="1"/>
</dbReference>
<dbReference type="EMBL" id="MFJL01000043">
    <property type="protein sequence ID" value="OGG12686.1"/>
    <property type="molecule type" value="Genomic_DNA"/>
</dbReference>
<dbReference type="InterPro" id="IPR037523">
    <property type="entry name" value="VOC_core"/>
</dbReference>
<comment type="caution">
    <text evidence="2">The sequence shown here is derived from an EMBL/GenBank/DDBJ whole genome shotgun (WGS) entry which is preliminary data.</text>
</comment>
<dbReference type="InterPro" id="IPR029068">
    <property type="entry name" value="Glyas_Bleomycin-R_OHBP_Dase"/>
</dbReference>
<feature type="domain" description="VOC" evidence="1">
    <location>
        <begin position="3"/>
        <end position="118"/>
    </location>
</feature>
<reference evidence="2 3" key="1">
    <citation type="journal article" date="2016" name="Nat. Commun.">
        <title>Thousands of microbial genomes shed light on interconnected biogeochemical processes in an aquifer system.</title>
        <authorList>
            <person name="Anantharaman K."/>
            <person name="Brown C.T."/>
            <person name="Hug L.A."/>
            <person name="Sharon I."/>
            <person name="Castelle C.J."/>
            <person name="Probst A.J."/>
            <person name="Thomas B.C."/>
            <person name="Singh A."/>
            <person name="Wilkins M.J."/>
            <person name="Karaoz U."/>
            <person name="Brodie E.L."/>
            <person name="Williams K.H."/>
            <person name="Hubbard S.S."/>
            <person name="Banfield J.F."/>
        </authorList>
    </citation>
    <scope>NUCLEOTIDE SEQUENCE [LARGE SCALE GENOMIC DNA]</scope>
</reference>
<dbReference type="Proteomes" id="UP000176923">
    <property type="component" value="Unassembled WGS sequence"/>
</dbReference>
<evidence type="ECO:0000313" key="2">
    <source>
        <dbReference type="EMBL" id="OGG12686.1"/>
    </source>
</evidence>
<proteinExistence type="predicted"/>
<dbReference type="STRING" id="1798382.A3D77_04180"/>
<protein>
    <recommendedName>
        <fullName evidence="1">VOC domain-containing protein</fullName>
    </recommendedName>
</protein>
<dbReference type="Pfam" id="PF18029">
    <property type="entry name" value="Glyoxalase_6"/>
    <property type="match status" value="1"/>
</dbReference>
<organism evidence="2 3">
    <name type="scientific">Candidatus Gottesmanbacteria bacterium RIFCSPHIGHO2_02_FULL_39_11</name>
    <dbReference type="NCBI Taxonomy" id="1798382"/>
    <lineage>
        <taxon>Bacteria</taxon>
        <taxon>Candidatus Gottesmaniibacteriota</taxon>
    </lineage>
</organism>
<dbReference type="PROSITE" id="PS51819">
    <property type="entry name" value="VOC"/>
    <property type="match status" value="1"/>
</dbReference>
<dbReference type="SUPFAM" id="SSF54593">
    <property type="entry name" value="Glyoxalase/Bleomycin resistance protein/Dihydroxybiphenyl dioxygenase"/>
    <property type="match status" value="1"/>
</dbReference>
<evidence type="ECO:0000259" key="1">
    <source>
        <dbReference type="PROSITE" id="PS51819"/>
    </source>
</evidence>
<evidence type="ECO:0000313" key="3">
    <source>
        <dbReference type="Proteomes" id="UP000176923"/>
    </source>
</evidence>
<dbReference type="InterPro" id="IPR041581">
    <property type="entry name" value="Glyoxalase_6"/>
</dbReference>
<dbReference type="Gene3D" id="3.10.180.10">
    <property type="entry name" value="2,3-Dihydroxybiphenyl 1,2-Dioxygenase, domain 1"/>
    <property type="match status" value="1"/>
</dbReference>
<accession>A0A1F5ZJK5</accession>
<name>A0A1F5ZJK5_9BACT</name>
<gene>
    <name evidence="2" type="ORF">A3D77_04180</name>
</gene>
<sequence length="126" mass="14501">MLNLNSILLFSEDPKKLSDFYKKIFQKEPEWAEQGYFGFSVGKSFLTFGPHKKVKGKNKSPDRMMFNLETTDVMGEFERIKGLGAKVVAKPYQPMEDTKAWIATFADPDGNYFQLMTPWEGEKSVE</sequence>